<comment type="caution">
    <text evidence="4">The sequence shown here is derived from an EMBL/GenBank/DDBJ whole genome shotgun (WGS) entry which is preliminary data.</text>
</comment>
<evidence type="ECO:0000256" key="2">
    <source>
        <dbReference type="ARBA" id="ARBA00022839"/>
    </source>
</evidence>
<keyword evidence="2 4" id="KW-0269">Exonuclease</keyword>
<dbReference type="CDD" id="cd06127">
    <property type="entry name" value="DEDDh"/>
    <property type="match status" value="1"/>
</dbReference>
<dbReference type="Gene3D" id="3.30.420.10">
    <property type="entry name" value="Ribonuclease H-like superfamily/Ribonuclease H"/>
    <property type="match status" value="1"/>
</dbReference>
<sequence>MTPSPEQATAQSLEQCIQQLQASGDYQVLRKLSPRETFNAPSPETTHRVCLIDTETTGLDTQSCEIIELGYQLVEFDSHGLFYRVLSAKNFLNEPEGEIGAEVTQVTGLTMEDVKGHSIPWDEVEADIQQVQLCVAHNAAFDRPVLERYSEVFVDKIWGCSVAQIDWQKLTDVGSRSQEFLCWKVGQFYYGAHRALDDVQALTELLSQSVGDEQKPAFFYLLKAIRSSKSLVKAVGAPFEVKDTLRSRGYRWNASERVWQKVIDQADLEAETRWLSEQQCHAPFVQKLKSTDTFSVRAG</sequence>
<evidence type="ECO:0000313" key="4">
    <source>
        <dbReference type="EMBL" id="MBF6058405.1"/>
    </source>
</evidence>
<dbReference type="EMBL" id="JACBGI020000017">
    <property type="protein sequence ID" value="MBF6058405.1"/>
    <property type="molecule type" value="Genomic_DNA"/>
</dbReference>
<dbReference type="GO" id="GO:0004527">
    <property type="term" value="F:exonuclease activity"/>
    <property type="evidence" value="ECO:0007669"/>
    <property type="project" value="UniProtKB-KW"/>
</dbReference>
<keyword evidence="1" id="KW-0540">Nuclease</keyword>
<gene>
    <name evidence="4" type="ORF">H8792_008635</name>
</gene>
<reference evidence="4 5" key="1">
    <citation type="submission" date="2020-06" db="EMBL/GenBank/DDBJ databases">
        <authorList>
            <person name="Scott K."/>
        </authorList>
    </citation>
    <scope>NUCLEOTIDE SEQUENCE [LARGE SCALE GENOMIC DNA]</scope>
    <source>
        <strain evidence="4 5">HH1</strain>
    </source>
</reference>
<dbReference type="SUPFAM" id="SSF53098">
    <property type="entry name" value="Ribonuclease H-like"/>
    <property type="match status" value="1"/>
</dbReference>
<organism evidence="4 5">
    <name type="scientific">Thiomicrorhabdus heinhorstiae</name>
    <dbReference type="NCBI Taxonomy" id="2748010"/>
    <lineage>
        <taxon>Bacteria</taxon>
        <taxon>Pseudomonadati</taxon>
        <taxon>Pseudomonadota</taxon>
        <taxon>Gammaproteobacteria</taxon>
        <taxon>Thiotrichales</taxon>
        <taxon>Piscirickettsiaceae</taxon>
        <taxon>Thiomicrorhabdus</taxon>
    </lineage>
</organism>
<proteinExistence type="predicted"/>
<dbReference type="SMART" id="SM00479">
    <property type="entry name" value="EXOIII"/>
    <property type="match status" value="1"/>
</dbReference>
<protein>
    <submittedName>
        <fullName evidence="4">3'-5' exonuclease</fullName>
    </submittedName>
</protein>
<dbReference type="RefSeq" id="WP_185978549.1">
    <property type="nucleotide sequence ID" value="NZ_JACBGI020000017.1"/>
</dbReference>
<name>A0ABS0BXB7_9GAMM</name>
<keyword evidence="5" id="KW-1185">Reference proteome</keyword>
<reference evidence="4 5" key="2">
    <citation type="submission" date="2020-11" db="EMBL/GenBank/DDBJ databases">
        <title>Sulfur oxidizing isolate from Hospital Hole Sinkhole.</title>
        <authorList>
            <person name="Scott K.M."/>
        </authorList>
    </citation>
    <scope>NUCLEOTIDE SEQUENCE [LARGE SCALE GENOMIC DNA]</scope>
    <source>
        <strain evidence="4 5">HH1</strain>
    </source>
</reference>
<keyword evidence="2 4" id="KW-0378">Hydrolase</keyword>
<evidence type="ECO:0000313" key="5">
    <source>
        <dbReference type="Proteomes" id="UP001193680"/>
    </source>
</evidence>
<evidence type="ECO:0000259" key="3">
    <source>
        <dbReference type="SMART" id="SM00479"/>
    </source>
</evidence>
<dbReference type="InterPro" id="IPR036397">
    <property type="entry name" value="RNaseH_sf"/>
</dbReference>
<dbReference type="InterPro" id="IPR012337">
    <property type="entry name" value="RNaseH-like_sf"/>
</dbReference>
<feature type="domain" description="Exonuclease" evidence="3">
    <location>
        <begin position="48"/>
        <end position="215"/>
    </location>
</feature>
<dbReference type="NCBIfam" id="NF006615">
    <property type="entry name" value="PRK09182.1"/>
    <property type="match status" value="1"/>
</dbReference>
<accession>A0ABS0BXB7</accession>
<dbReference type="InterPro" id="IPR013520">
    <property type="entry name" value="Ribonucl_H"/>
</dbReference>
<dbReference type="Pfam" id="PF00929">
    <property type="entry name" value="RNase_T"/>
    <property type="match status" value="1"/>
</dbReference>
<dbReference type="PANTHER" id="PTHR30231:SF37">
    <property type="entry name" value="EXODEOXYRIBONUCLEASE 10"/>
    <property type="match status" value="1"/>
</dbReference>
<dbReference type="PANTHER" id="PTHR30231">
    <property type="entry name" value="DNA POLYMERASE III SUBUNIT EPSILON"/>
    <property type="match status" value="1"/>
</dbReference>
<dbReference type="Proteomes" id="UP001193680">
    <property type="component" value="Unassembled WGS sequence"/>
</dbReference>
<evidence type="ECO:0000256" key="1">
    <source>
        <dbReference type="ARBA" id="ARBA00022722"/>
    </source>
</evidence>